<accession>A0A160TCP2</accession>
<name>A0A160TCP2_9ZZZZ</name>
<protein>
    <submittedName>
        <fullName evidence="1">Uncharacterized protein</fullName>
    </submittedName>
</protein>
<evidence type="ECO:0000313" key="1">
    <source>
        <dbReference type="EMBL" id="CUS40927.1"/>
    </source>
</evidence>
<reference evidence="1" key="1">
    <citation type="submission" date="2015-10" db="EMBL/GenBank/DDBJ databases">
        <authorList>
            <person name="Gilbert D.G."/>
        </authorList>
    </citation>
    <scope>NUCLEOTIDE SEQUENCE</scope>
</reference>
<sequence>MEMTDVDISKRPEELGEVLALYEELYLIYRSFDSLYEIVEHQLVGKEALLMAPLVCIIRDRLARAGVRYEDTFSIPHGDQMFTID</sequence>
<organism evidence="1">
    <name type="scientific">hydrothermal vent metagenome</name>
    <dbReference type="NCBI Taxonomy" id="652676"/>
    <lineage>
        <taxon>unclassified sequences</taxon>
        <taxon>metagenomes</taxon>
        <taxon>ecological metagenomes</taxon>
    </lineage>
</organism>
<dbReference type="AlphaFoldDB" id="A0A160TCP2"/>
<gene>
    <name evidence="1" type="ORF">MGWOODY_Tha93</name>
</gene>
<dbReference type="EMBL" id="CZQC01000028">
    <property type="protein sequence ID" value="CUS40927.1"/>
    <property type="molecule type" value="Genomic_DNA"/>
</dbReference>
<proteinExistence type="predicted"/>